<protein>
    <submittedName>
        <fullName evidence="1">Uncharacterized protein</fullName>
    </submittedName>
</protein>
<evidence type="ECO:0000313" key="1">
    <source>
        <dbReference type="EnsemblPlants" id="OBART05G18930.1"/>
    </source>
</evidence>
<reference evidence="1" key="2">
    <citation type="submission" date="2015-03" db="UniProtKB">
        <authorList>
            <consortium name="EnsemblPlants"/>
        </authorList>
    </citation>
    <scope>IDENTIFICATION</scope>
</reference>
<dbReference type="PaxDb" id="65489-OBART05G18930.1"/>
<reference evidence="1" key="1">
    <citation type="journal article" date="2009" name="Rice">
        <title>De Novo Next Generation Sequencing of Plant Genomes.</title>
        <authorList>
            <person name="Rounsley S."/>
            <person name="Marri P.R."/>
            <person name="Yu Y."/>
            <person name="He R."/>
            <person name="Sisneros N."/>
            <person name="Goicoechea J.L."/>
            <person name="Lee S.J."/>
            <person name="Angelova A."/>
            <person name="Kudrna D."/>
            <person name="Luo M."/>
            <person name="Affourtit J."/>
            <person name="Desany B."/>
            <person name="Knight J."/>
            <person name="Niazi F."/>
            <person name="Egholm M."/>
            <person name="Wing R.A."/>
        </authorList>
    </citation>
    <scope>NUCLEOTIDE SEQUENCE [LARGE SCALE GENOMIC DNA]</scope>
    <source>
        <strain evidence="1">cv. IRGC 105608</strain>
    </source>
</reference>
<dbReference type="AlphaFoldDB" id="A0A0D3G8G9"/>
<dbReference type="HOGENOM" id="CLU_2816832_0_0_1"/>
<keyword evidence="2" id="KW-1185">Reference proteome</keyword>
<dbReference type="Gramene" id="OBART05G18930.1">
    <property type="protein sequence ID" value="OBART05G18930.1"/>
    <property type="gene ID" value="OBART05G18930"/>
</dbReference>
<evidence type="ECO:0000313" key="2">
    <source>
        <dbReference type="Proteomes" id="UP000026960"/>
    </source>
</evidence>
<accession>A0A0D3G8G9</accession>
<dbReference type="EnsemblPlants" id="OBART05G18930.1">
    <property type="protein sequence ID" value="OBART05G18930.1"/>
    <property type="gene ID" value="OBART05G18930"/>
</dbReference>
<proteinExistence type="predicted"/>
<organism evidence="1">
    <name type="scientific">Oryza barthii</name>
    <dbReference type="NCBI Taxonomy" id="65489"/>
    <lineage>
        <taxon>Eukaryota</taxon>
        <taxon>Viridiplantae</taxon>
        <taxon>Streptophyta</taxon>
        <taxon>Embryophyta</taxon>
        <taxon>Tracheophyta</taxon>
        <taxon>Spermatophyta</taxon>
        <taxon>Magnoliopsida</taxon>
        <taxon>Liliopsida</taxon>
        <taxon>Poales</taxon>
        <taxon>Poaceae</taxon>
        <taxon>BOP clade</taxon>
        <taxon>Oryzoideae</taxon>
        <taxon>Oryzeae</taxon>
        <taxon>Oryzinae</taxon>
        <taxon>Oryza</taxon>
    </lineage>
</organism>
<name>A0A0D3G8G9_9ORYZ</name>
<sequence length="67" mass="7569">MGLCPCRVCLWGLRVTRNPACMRAAYVRGVGMRRKEDDEAIDDRRCIAGRPLMVADASLEDWEAVSR</sequence>
<dbReference type="Proteomes" id="UP000026960">
    <property type="component" value="Chromosome 5"/>
</dbReference>